<evidence type="ECO:0000313" key="4">
    <source>
        <dbReference type="Proteomes" id="UP000299084"/>
    </source>
</evidence>
<keyword evidence="2 3" id="KW-0067">ATP-binding</keyword>
<dbReference type="EMBL" id="JWIN03000019">
    <property type="protein sequence ID" value="KAB1262813.1"/>
    <property type="molecule type" value="Genomic_DNA"/>
</dbReference>
<keyword evidence="2 3" id="KW-0547">Nucleotide-binding</keyword>
<dbReference type="PANTHER" id="PTHR44533:SF4">
    <property type="entry name" value="DEAD_H RNA HELICASE, PUTATIVE-RELATED"/>
    <property type="match status" value="1"/>
</dbReference>
<dbReference type="GO" id="GO:0016787">
    <property type="term" value="F:hydrolase activity"/>
    <property type="evidence" value="ECO:0007669"/>
    <property type="project" value="UniProtKB-KW"/>
</dbReference>
<keyword evidence="1" id="KW-0378">Hydrolase</keyword>
<reference evidence="3 4" key="1">
    <citation type="journal article" date="2019" name="Mol. Ecol. Resour.">
        <title>Improving Illumina assemblies with Hi-C and long reads: an example with the North African dromedary.</title>
        <authorList>
            <person name="Elbers J.P."/>
            <person name="Rogers M.F."/>
            <person name="Perelman P.L."/>
            <person name="Proskuryakova A.A."/>
            <person name="Serdyukova N.A."/>
            <person name="Johnson W.E."/>
            <person name="Horin P."/>
            <person name="Corander J."/>
            <person name="Murphy D."/>
            <person name="Burger P.A."/>
        </authorList>
    </citation>
    <scope>NUCLEOTIDE SEQUENCE [LARGE SCALE GENOMIC DNA]</scope>
    <source>
        <strain evidence="3">Drom800</strain>
        <tissue evidence="3">Blood</tissue>
    </source>
</reference>
<evidence type="ECO:0000256" key="1">
    <source>
        <dbReference type="ARBA" id="ARBA00022801"/>
    </source>
</evidence>
<sequence>MDQSLIHDAEYDHLLRVLEKNLEIPQDCTYADQKAIDTEVVTAMGTLALGTNMPCKSVVFAQNSVYLDALNYRQVLQCA</sequence>
<proteinExistence type="predicted"/>
<dbReference type="Gene3D" id="3.40.50.300">
    <property type="entry name" value="P-loop containing nucleotide triphosphate hydrolases"/>
    <property type="match status" value="1"/>
</dbReference>
<name>A0A5N4CVD0_CAMDR</name>
<dbReference type="AlphaFoldDB" id="A0A5N4CVD0"/>
<dbReference type="Proteomes" id="UP000299084">
    <property type="component" value="Unassembled WGS sequence"/>
</dbReference>
<accession>A0A5N4CVD0</accession>
<gene>
    <name evidence="3" type="ORF">Cadr_000021620</name>
</gene>
<dbReference type="InterPro" id="IPR052431">
    <property type="entry name" value="SKI2_subfamily_helicases"/>
</dbReference>
<evidence type="ECO:0000313" key="3">
    <source>
        <dbReference type="EMBL" id="KAB1262813.1"/>
    </source>
</evidence>
<dbReference type="InterPro" id="IPR027417">
    <property type="entry name" value="P-loop_NTPase"/>
</dbReference>
<dbReference type="GO" id="GO:0005737">
    <property type="term" value="C:cytoplasm"/>
    <property type="evidence" value="ECO:0007669"/>
    <property type="project" value="TreeGrafter"/>
</dbReference>
<dbReference type="GO" id="GO:0004386">
    <property type="term" value="F:helicase activity"/>
    <property type="evidence" value="ECO:0007669"/>
    <property type="project" value="UniProtKB-KW"/>
</dbReference>
<organism evidence="3 4">
    <name type="scientific">Camelus dromedarius</name>
    <name type="common">Dromedary</name>
    <name type="synonym">Arabian camel</name>
    <dbReference type="NCBI Taxonomy" id="9838"/>
    <lineage>
        <taxon>Eukaryota</taxon>
        <taxon>Metazoa</taxon>
        <taxon>Chordata</taxon>
        <taxon>Craniata</taxon>
        <taxon>Vertebrata</taxon>
        <taxon>Euteleostomi</taxon>
        <taxon>Mammalia</taxon>
        <taxon>Eutheria</taxon>
        <taxon>Laurasiatheria</taxon>
        <taxon>Artiodactyla</taxon>
        <taxon>Tylopoda</taxon>
        <taxon>Camelidae</taxon>
        <taxon>Camelus</taxon>
    </lineage>
</organism>
<keyword evidence="2 3" id="KW-0347">Helicase</keyword>
<evidence type="ECO:0000256" key="2">
    <source>
        <dbReference type="ARBA" id="ARBA00022806"/>
    </source>
</evidence>
<keyword evidence="4" id="KW-1185">Reference proteome</keyword>
<comment type="caution">
    <text evidence="3">The sequence shown here is derived from an EMBL/GenBank/DDBJ whole genome shotgun (WGS) entry which is preliminary data.</text>
</comment>
<dbReference type="PANTHER" id="PTHR44533">
    <property type="entry name" value="DEAD/H RNA HELICASE, PUTATIVE-RELATED"/>
    <property type="match status" value="1"/>
</dbReference>
<protein>
    <submittedName>
        <fullName evidence="3">Putative ATP-dependent RNA helicase DDX60</fullName>
    </submittedName>
</protein>